<feature type="transmembrane region" description="Helical" evidence="9">
    <location>
        <begin position="12"/>
        <end position="36"/>
    </location>
</feature>
<keyword evidence="3" id="KW-0813">Transport</keyword>
<dbReference type="EMBL" id="LFYT02000006">
    <property type="protein sequence ID" value="PVE43377.1"/>
    <property type="molecule type" value="Genomic_DNA"/>
</dbReference>
<dbReference type="Proteomes" id="UP000037507">
    <property type="component" value="Unassembled WGS sequence"/>
</dbReference>
<feature type="transmembrane region" description="Helical" evidence="9">
    <location>
        <begin position="265"/>
        <end position="289"/>
    </location>
</feature>
<evidence type="ECO:0000313" key="10">
    <source>
        <dbReference type="EMBL" id="PVE43377.1"/>
    </source>
</evidence>
<proteinExistence type="predicted"/>
<protein>
    <recommendedName>
        <fullName evidence="2">Lipopolysaccharide export system permease protein LptF</fullName>
    </recommendedName>
</protein>
<dbReference type="PANTHER" id="PTHR33529">
    <property type="entry name" value="SLR0882 PROTEIN-RELATED"/>
    <property type="match status" value="1"/>
</dbReference>
<feature type="transmembrane region" description="Helical" evidence="9">
    <location>
        <begin position="105"/>
        <end position="124"/>
    </location>
</feature>
<organism evidence="10 11">
    <name type="scientific">Limnohabitans planktonicus II-D5</name>
    <dbReference type="NCBI Taxonomy" id="1293045"/>
    <lineage>
        <taxon>Bacteria</taxon>
        <taxon>Pseudomonadati</taxon>
        <taxon>Pseudomonadota</taxon>
        <taxon>Betaproteobacteria</taxon>
        <taxon>Burkholderiales</taxon>
        <taxon>Comamonadaceae</taxon>
        <taxon>Limnohabitans</taxon>
    </lineage>
</organism>
<evidence type="ECO:0000256" key="3">
    <source>
        <dbReference type="ARBA" id="ARBA00022448"/>
    </source>
</evidence>
<dbReference type="GO" id="GO:0015920">
    <property type="term" value="P:lipopolysaccharide transport"/>
    <property type="evidence" value="ECO:0007669"/>
    <property type="project" value="TreeGrafter"/>
</dbReference>
<keyword evidence="7 9" id="KW-1133">Transmembrane helix</keyword>
<name>A0A2T7UF90_9BURK</name>
<feature type="transmembrane region" description="Helical" evidence="9">
    <location>
        <begin position="326"/>
        <end position="346"/>
    </location>
</feature>
<comment type="caution">
    <text evidence="10">The sequence shown here is derived from an EMBL/GenBank/DDBJ whole genome shotgun (WGS) entry which is preliminary data.</text>
</comment>
<reference evidence="10" key="1">
    <citation type="submission" date="2017-04" db="EMBL/GenBank/DDBJ databases">
        <title>Unexpected and diverse lifestyles within the genus Limnohabitans.</title>
        <authorList>
            <person name="Kasalicky V."/>
            <person name="Mehrshad M."/>
            <person name="Andrei S.-A."/>
            <person name="Salcher M."/>
            <person name="Kratochvilova H."/>
            <person name="Simek K."/>
            <person name="Ghai R."/>
        </authorList>
    </citation>
    <scope>NUCLEOTIDE SEQUENCE [LARGE SCALE GENOMIC DNA]</scope>
    <source>
        <strain evidence="10">II-D5</strain>
    </source>
</reference>
<evidence type="ECO:0000256" key="8">
    <source>
        <dbReference type="ARBA" id="ARBA00023136"/>
    </source>
</evidence>
<dbReference type="OrthoDB" id="9778062at2"/>
<comment type="subcellular location">
    <subcellularLocation>
        <location evidence="1">Cell inner membrane</location>
        <topology evidence="1">Multi-pass membrane protein</topology>
    </subcellularLocation>
</comment>
<keyword evidence="8 9" id="KW-0472">Membrane</keyword>
<keyword evidence="5" id="KW-0997">Cell inner membrane</keyword>
<evidence type="ECO:0000256" key="7">
    <source>
        <dbReference type="ARBA" id="ARBA00022989"/>
    </source>
</evidence>
<dbReference type="AlphaFoldDB" id="A0A2T7UF90"/>
<keyword evidence="11" id="KW-1185">Reference proteome</keyword>
<evidence type="ECO:0000256" key="4">
    <source>
        <dbReference type="ARBA" id="ARBA00022475"/>
    </source>
</evidence>
<dbReference type="GO" id="GO:0055085">
    <property type="term" value="P:transmembrane transport"/>
    <property type="evidence" value="ECO:0007669"/>
    <property type="project" value="InterPro"/>
</dbReference>
<evidence type="ECO:0000256" key="2">
    <source>
        <dbReference type="ARBA" id="ARBA00014213"/>
    </source>
</evidence>
<gene>
    <name evidence="10" type="ORF">H663_007410</name>
</gene>
<dbReference type="PANTHER" id="PTHR33529:SF7">
    <property type="entry name" value="LIPOPOLYSACCHARIDE EXPORT SYSTEM PERMEASE PROTEIN LPTF"/>
    <property type="match status" value="1"/>
</dbReference>
<dbReference type="RefSeq" id="WP_053170654.1">
    <property type="nucleotide sequence ID" value="NZ_LFYT02000006.1"/>
</dbReference>
<dbReference type="NCBIfam" id="TIGR04407">
    <property type="entry name" value="LptF_YjgP"/>
    <property type="match status" value="1"/>
</dbReference>
<evidence type="ECO:0000256" key="5">
    <source>
        <dbReference type="ARBA" id="ARBA00022519"/>
    </source>
</evidence>
<dbReference type="STRING" id="1293045.H663_05630"/>
<dbReference type="InterPro" id="IPR030922">
    <property type="entry name" value="LptF"/>
</dbReference>
<dbReference type="InterPro" id="IPR005495">
    <property type="entry name" value="LptG/LptF_permease"/>
</dbReference>
<evidence type="ECO:0000256" key="9">
    <source>
        <dbReference type="SAM" id="Phobius"/>
    </source>
</evidence>
<accession>A0A2T7UF90</accession>
<dbReference type="Pfam" id="PF03739">
    <property type="entry name" value="LptF_LptG"/>
    <property type="match status" value="1"/>
</dbReference>
<dbReference type="GO" id="GO:0043190">
    <property type="term" value="C:ATP-binding cassette (ABC) transporter complex"/>
    <property type="evidence" value="ECO:0007669"/>
    <property type="project" value="InterPro"/>
</dbReference>
<sequence>MVLQSSLRKDLAQSFVTTLVVLLTVVMTNMLIQTLGQASRGSINPSDVLLVMGFTALGYSATLLTLSLFLSVVSTLSRMYSDSEMVIWFCSGRSLFSFVGPIFRFAWPILVAIFFSALVVWPWSNQKIQELKDRFESRSDVERVAPGKFQEFSGGKSVFFIDKETSGSMSGTNVFVSTSDGDMQTITTAQQGFVDNIKNERFLKLKNGQQISLNTVTQETRITTFENYQLLIEEHAVAASGARANHMVPSLDLIQKPDPSRMGEIFWRLGQGFCALNLVFLALALAAVNPRAAKSYHLMKAILTFVIYYNMINFGQRWIAEGRMPLALLVIYLHGAAALIAALWIMRRQTNWTLRLWLFRRRHGHA</sequence>
<evidence type="ECO:0000256" key="1">
    <source>
        <dbReference type="ARBA" id="ARBA00004429"/>
    </source>
</evidence>
<evidence type="ECO:0000313" key="11">
    <source>
        <dbReference type="Proteomes" id="UP000037507"/>
    </source>
</evidence>
<keyword evidence="6 9" id="KW-0812">Transmembrane</keyword>
<feature type="transmembrane region" description="Helical" evidence="9">
    <location>
        <begin position="295"/>
        <end position="314"/>
    </location>
</feature>
<evidence type="ECO:0000256" key="6">
    <source>
        <dbReference type="ARBA" id="ARBA00022692"/>
    </source>
</evidence>
<feature type="transmembrane region" description="Helical" evidence="9">
    <location>
        <begin position="48"/>
        <end position="73"/>
    </location>
</feature>
<keyword evidence="4" id="KW-1003">Cell membrane</keyword>